<dbReference type="InterPro" id="IPR020053">
    <property type="entry name" value="Ribosome-bd_factorA_CS"/>
</dbReference>
<dbReference type="InterPro" id="IPR000238">
    <property type="entry name" value="RbfA"/>
</dbReference>
<dbReference type="PROSITE" id="PS01319">
    <property type="entry name" value="RBFA"/>
    <property type="match status" value="1"/>
</dbReference>
<dbReference type="InterPro" id="IPR015946">
    <property type="entry name" value="KH_dom-like_a/b"/>
</dbReference>
<dbReference type="PANTHER" id="PTHR33515:SF1">
    <property type="entry name" value="RIBOSOME-BINDING FACTOR A, CHLOROPLASTIC-RELATED"/>
    <property type="match status" value="1"/>
</dbReference>
<sequence>MMKSINVLKRESQIRQLIASIITQDLTNSNIYNPTIVDVVLSADLSHVKVYLAFEDKEQEGLQAVQNASGYIRKVLSKSLTWRKVPELHFYIDEVEKQGMRINEILEQIKSEN</sequence>
<name>A0ABZ2RSH4_9BACT</name>
<dbReference type="Gene3D" id="3.30.300.20">
    <property type="match status" value="1"/>
</dbReference>
<dbReference type="Proteomes" id="UP001477443">
    <property type="component" value="Chromosome"/>
</dbReference>
<keyword evidence="2" id="KW-0963">Cytoplasm</keyword>
<dbReference type="RefSeq" id="WP_027334671.1">
    <property type="nucleotide sequence ID" value="NZ_CP148067.1"/>
</dbReference>
<accession>A0ABZ2RSH4</accession>
<proteinExistence type="inferred from homology"/>
<dbReference type="EMBL" id="CP148067">
    <property type="protein sequence ID" value="WXL29365.1"/>
    <property type="molecule type" value="Genomic_DNA"/>
</dbReference>
<evidence type="ECO:0000256" key="2">
    <source>
        <dbReference type="HAMAP-Rule" id="MF_00003"/>
    </source>
</evidence>
<keyword evidence="4" id="KW-1185">Reference proteome</keyword>
<comment type="similarity">
    <text evidence="2">Belongs to the RbfA family.</text>
</comment>
<organism evidence="3 4">
    <name type="scientific">Mycoplasmopsis felifaucium</name>
    <dbReference type="NCBI Taxonomy" id="35768"/>
    <lineage>
        <taxon>Bacteria</taxon>
        <taxon>Bacillati</taxon>
        <taxon>Mycoplasmatota</taxon>
        <taxon>Mycoplasmoidales</taxon>
        <taxon>Metamycoplasmataceae</taxon>
        <taxon>Mycoplasmopsis</taxon>
    </lineage>
</organism>
<evidence type="ECO:0000313" key="3">
    <source>
        <dbReference type="EMBL" id="WXL29365.1"/>
    </source>
</evidence>
<gene>
    <name evidence="2 3" type="primary">rbfA</name>
    <name evidence="3" type="ORF">WG617_01150</name>
</gene>
<dbReference type="InterPro" id="IPR023799">
    <property type="entry name" value="RbfA_dom_sf"/>
</dbReference>
<dbReference type="Pfam" id="PF02033">
    <property type="entry name" value="RBFA"/>
    <property type="match status" value="1"/>
</dbReference>
<keyword evidence="1 2" id="KW-0690">Ribosome biogenesis</keyword>
<dbReference type="NCBIfam" id="TIGR00082">
    <property type="entry name" value="rbfA"/>
    <property type="match status" value="1"/>
</dbReference>
<protein>
    <recommendedName>
        <fullName evidence="2">Ribosome-binding factor A</fullName>
    </recommendedName>
</protein>
<evidence type="ECO:0000256" key="1">
    <source>
        <dbReference type="ARBA" id="ARBA00022517"/>
    </source>
</evidence>
<reference evidence="3" key="1">
    <citation type="submission" date="2024-03" db="EMBL/GenBank/DDBJ databases">
        <title>Complete genome sequence of Mycoplasma felifaucium Z921 isolated from the trachea of a cheetah.</title>
        <authorList>
            <person name="Spergser J."/>
        </authorList>
    </citation>
    <scope>NUCLEOTIDE SEQUENCE [LARGE SCALE GENOMIC DNA]</scope>
    <source>
        <strain evidence="3">Z921</strain>
    </source>
</reference>
<evidence type="ECO:0000313" key="4">
    <source>
        <dbReference type="Proteomes" id="UP001477443"/>
    </source>
</evidence>
<comment type="function">
    <text evidence="2">One of several proteins that assist in the late maturation steps of the functional core of the 30S ribosomal subunit. Associates with free 30S ribosomal subunits (but not with 30S subunits that are part of 70S ribosomes or polysomes). Required for efficient processing of 16S rRNA. May interact with the 5'-terminal helix region of 16S rRNA.</text>
</comment>
<comment type="subcellular location">
    <subcellularLocation>
        <location evidence="2">Cytoplasm</location>
    </subcellularLocation>
</comment>
<dbReference type="HAMAP" id="MF_00003">
    <property type="entry name" value="RbfA"/>
    <property type="match status" value="1"/>
</dbReference>
<dbReference type="PANTHER" id="PTHR33515">
    <property type="entry name" value="RIBOSOME-BINDING FACTOR A, CHLOROPLASTIC-RELATED"/>
    <property type="match status" value="1"/>
</dbReference>
<comment type="subunit">
    <text evidence="2">Monomer. Binds 30S ribosomal subunits, but not 50S ribosomal subunits or 70S ribosomes.</text>
</comment>
<dbReference type="SUPFAM" id="SSF89919">
    <property type="entry name" value="Ribosome-binding factor A, RbfA"/>
    <property type="match status" value="1"/>
</dbReference>